<evidence type="ECO:0000256" key="3">
    <source>
        <dbReference type="ARBA" id="ARBA00022448"/>
    </source>
</evidence>
<evidence type="ECO:0000313" key="6">
    <source>
        <dbReference type="Proteomes" id="UP000030671"/>
    </source>
</evidence>
<evidence type="ECO:0000256" key="2">
    <source>
        <dbReference type="ARBA" id="ARBA00005892"/>
    </source>
</evidence>
<dbReference type="InParanoid" id="W4K1W8"/>
<dbReference type="RefSeq" id="XP_009548292.1">
    <property type="nucleotide sequence ID" value="XM_009549997.1"/>
</dbReference>
<dbReference type="PANTHER" id="PTHR31344">
    <property type="entry name" value="NUCLEAR PORE COMPLEX PROTEIN NUP205"/>
    <property type="match status" value="1"/>
</dbReference>
<keyword evidence="3" id="KW-0813">Transport</keyword>
<dbReference type="HOGENOM" id="CLU_001071_0_0_1"/>
<dbReference type="OrthoDB" id="2019644at2759"/>
<evidence type="ECO:0000256" key="1">
    <source>
        <dbReference type="ARBA" id="ARBA00004123"/>
    </source>
</evidence>
<name>W4K1W8_HETIT</name>
<dbReference type="KEGG" id="hir:HETIRDRAFT_435087"/>
<comment type="similarity">
    <text evidence="2">Belongs to the NUP186/NUP192/NUP205 family.</text>
</comment>
<evidence type="ECO:0008006" key="7">
    <source>
        <dbReference type="Google" id="ProtNLM"/>
    </source>
</evidence>
<keyword evidence="6" id="KW-1185">Reference proteome</keyword>
<comment type="subcellular location">
    <subcellularLocation>
        <location evidence="1">Nucleus</location>
    </subcellularLocation>
</comment>
<dbReference type="GO" id="GO:0006999">
    <property type="term" value="P:nuclear pore organization"/>
    <property type="evidence" value="ECO:0007669"/>
    <property type="project" value="TreeGrafter"/>
</dbReference>
<accession>W4K1W8</accession>
<reference evidence="5 6" key="1">
    <citation type="journal article" date="2012" name="New Phytol.">
        <title>Insight into trade-off between wood decay and parasitism from the genome of a fungal forest pathogen.</title>
        <authorList>
            <person name="Olson A."/>
            <person name="Aerts A."/>
            <person name="Asiegbu F."/>
            <person name="Belbahri L."/>
            <person name="Bouzid O."/>
            <person name="Broberg A."/>
            <person name="Canback B."/>
            <person name="Coutinho P.M."/>
            <person name="Cullen D."/>
            <person name="Dalman K."/>
            <person name="Deflorio G."/>
            <person name="van Diepen L.T."/>
            <person name="Dunand C."/>
            <person name="Duplessis S."/>
            <person name="Durling M."/>
            <person name="Gonthier P."/>
            <person name="Grimwood J."/>
            <person name="Fossdal C.G."/>
            <person name="Hansson D."/>
            <person name="Henrissat B."/>
            <person name="Hietala A."/>
            <person name="Himmelstrand K."/>
            <person name="Hoffmeister D."/>
            <person name="Hogberg N."/>
            <person name="James T.Y."/>
            <person name="Karlsson M."/>
            <person name="Kohler A."/>
            <person name="Kues U."/>
            <person name="Lee Y.H."/>
            <person name="Lin Y.C."/>
            <person name="Lind M."/>
            <person name="Lindquist E."/>
            <person name="Lombard V."/>
            <person name="Lucas S."/>
            <person name="Lunden K."/>
            <person name="Morin E."/>
            <person name="Murat C."/>
            <person name="Park J."/>
            <person name="Raffaello T."/>
            <person name="Rouze P."/>
            <person name="Salamov A."/>
            <person name="Schmutz J."/>
            <person name="Solheim H."/>
            <person name="Stahlberg J."/>
            <person name="Velez H."/>
            <person name="de Vries R.P."/>
            <person name="Wiebenga A."/>
            <person name="Woodward S."/>
            <person name="Yakovlev I."/>
            <person name="Garbelotto M."/>
            <person name="Martin F."/>
            <person name="Grigoriev I.V."/>
            <person name="Stenlid J."/>
        </authorList>
    </citation>
    <scope>NUCLEOTIDE SEQUENCE [LARGE SCALE GENOMIC DNA]</scope>
    <source>
        <strain evidence="5 6">TC 32-1</strain>
    </source>
</reference>
<proteinExistence type="inferred from homology"/>
<dbReference type="GO" id="GO:0017056">
    <property type="term" value="F:structural constituent of nuclear pore"/>
    <property type="evidence" value="ECO:0007669"/>
    <property type="project" value="TreeGrafter"/>
</dbReference>
<dbReference type="FunCoup" id="W4K1W8">
    <property type="interactions" value="502"/>
</dbReference>
<dbReference type="EMBL" id="KI925460">
    <property type="protein sequence ID" value="ETW79734.1"/>
    <property type="molecule type" value="Genomic_DNA"/>
</dbReference>
<evidence type="ECO:0000313" key="5">
    <source>
        <dbReference type="EMBL" id="ETW79734.1"/>
    </source>
</evidence>
<dbReference type="GeneID" id="20674799"/>
<protein>
    <recommendedName>
        <fullName evidence="7">Nucleoporin Nup186/Nup192/Nup205</fullName>
    </recommendedName>
</protein>
<sequence>MESVSHLRTGLLSAIGEGGVSNEKELFDDLVECRPTLVNLYDLPPRSEAERKELQGGRTTLNGRQVAVNTDFATQVISLAEVLDCSERYVATLSQHVISSSPNLRPTNILEGVVLEHHRRRRELVECLRFLLEATEMATTSDAPPIYARLALFVQRQLLPPTEQAGGLPTGDKSLGRKIVLEIERLDSTIAKAQVAKENTGSQTTIQGANISLGQEVLTARLESLKFERRSLAIVLFLIARIGYLSPYEIERIVPWLQQNPHHPMLYYLLTTLLVAFDPVDPKTPGSKARQSLATHSSTLSALKISMNPSAEWKEPGLKAVILLKWTLFLTEARHRDAALEHREGFKTEELETNVWNAVQGDAFVYLASSVARLRKRETPFPSGSFAGSIMRAAEAEMQYQDVPSEDFRVAVLDSFETIVRSTIMHASSELRKIKQRQEDFILANVRSDRSRTFRSSATRATTDRTPPARNDIAMLFSFIGILYSTLPPERALQFWGSSLPESRRGSYLESVEVSAGKLPAFLQWAVWSTQPRDIDVSIALYDMLAGLAKGQQCSELAYNFLARGNGEIIPGSMLPPSGGLAFSTVSVSWATMLGLLESWTAVTANSRPPQATFASGSQFGMTVSQGPQNQHQQHQQLTLTEKDVWLAQCFLRLLSTVVSYSVAARVALNAHAHLRVIQTLVGLIPVGGPIELKGSIFTALAAFCEPGAGIAGVEICQTVWLLIERVEVINVRGSSTLSKRGVESELELVEEPGRLYPETIPFLRLLSTLIHTPKSVPLRNRLADAEPINTIPENLGQPYRQPGIGPFISFVVEQIFLKISSREYQIPKERWQMNDLCLSFIERCLASYELEALLTSTEEKQVREDVLLSLVTHPGYDIMRRILSNSPLQNGLLTYLVDGIDGFDNAMDDEEPLFKTTIIRVLRIIHRVLEVQDIFLDVLIPLLSEVNVPPAVGPVHQRAYFTKLDQALSFTSTYAPAVAAYVVHQSHPELALLSVKILTLLIKSTSFPNITTLLERSSDSERIIDGYRRILEDKDLDGFHAAEVNAEEYTGAGAPDLDNIPAGLSQSVRIAVLDLLIQNTQPGCAYPNVAHLLLLGATNVHQIQDPHALDAQRSSVHVILDWVNMSVPRLRTKSKEGQHRAALNTPLFSSLPELAERFYRVVYNLCTHSRTTDFTLRYLRTREDFFARQLAVLSFKAPPVSSIPMIEVQYGDGARVSSSVPSLTSFLRLRSYIFDLVALDLHVLTNRGHFKGVADLLDLLYGNEEEQYDEEDWEGEMFKPFREIGQSHMRIVEFLQSLSFNWVDSLGSETFDLQLLGTLNLASCVRVDEKGCEIVDRTALLSLLVAARRSLHAQGHIVTPASVERLSAETAYILESCTVENHRREVSFAVASGFEAWRRLVDMTLVKCFARLPRDRRETMLFDLLHELPPIIRSETIQPPTAVLLSEVSLSLITKLREDRRSQLVLQSAGIDSDAGSLPAERLYALLGNIVECISESRIELVRGNLYAALINYFHLISWDAGSDPMGGKSNDLSLSLSASTTGDDFIFGESQSVVSLPLHPARAASTISILEAGTLTVLKPIMERLVAMISRDAIDGTEVWKTVAFTLLDCLVHLSQDDRQHVVLSALSRHGFLLNFVRSLKESDLRLQAVLKPDPDDLNSLYVHEVKMSLLIRIAQTRQGAERLLEARLLPNLGGCDYLDARPEADQTFMDYDSFLPSAVQRYHQLFIPALQLVNCILATLGPSHVTACNQALEFLSSHRDTIAILLKNEAEEISLSVMDEIHLLVSLAASIFPQVPKSELVTGNNGFGNVHVAILSLATKYLGSGGWAQKIKPQTDAERLDTSVPASGYGEETKFGLTVDRKDQLLRKALLVYLGAASDFAEPEITLVLSPVMITPRHEERQPNRLIATIPTVGDAIEALNDLCGDLLLTLKRITDITAELSSRDHIRVENIQEIINTTDNDILADLDIGQRQYLICRELERIRVDARNDARMLLSAVEMLLLLLWRHLLFYSENRHVNNPSLRASTSGMMRYMSTASDGDVFRSEAAKKLAPALQRLENLDLNESIGSSWRSSEAYLEVLLRRLRDAVGLPVEDEISPLQGFAAF</sequence>
<evidence type="ECO:0000256" key="4">
    <source>
        <dbReference type="ARBA" id="ARBA00023242"/>
    </source>
</evidence>
<dbReference type="GO" id="GO:0044611">
    <property type="term" value="C:nuclear pore inner ring"/>
    <property type="evidence" value="ECO:0007669"/>
    <property type="project" value="TreeGrafter"/>
</dbReference>
<dbReference type="PANTHER" id="PTHR31344:SF0">
    <property type="entry name" value="NUCLEAR PORE COMPLEX PROTEIN NUP205"/>
    <property type="match status" value="1"/>
</dbReference>
<dbReference type="InterPro" id="IPR021827">
    <property type="entry name" value="Nup186/Nup192/Nup205"/>
</dbReference>
<dbReference type="Proteomes" id="UP000030671">
    <property type="component" value="Unassembled WGS sequence"/>
</dbReference>
<dbReference type="STRING" id="747525.W4K1W8"/>
<keyword evidence="4" id="KW-0539">Nucleus</keyword>
<gene>
    <name evidence="5" type="ORF">HETIRDRAFT_435087</name>
</gene>
<organism evidence="5 6">
    <name type="scientific">Heterobasidion irregulare (strain TC 32-1)</name>
    <dbReference type="NCBI Taxonomy" id="747525"/>
    <lineage>
        <taxon>Eukaryota</taxon>
        <taxon>Fungi</taxon>
        <taxon>Dikarya</taxon>
        <taxon>Basidiomycota</taxon>
        <taxon>Agaricomycotina</taxon>
        <taxon>Agaricomycetes</taxon>
        <taxon>Russulales</taxon>
        <taxon>Bondarzewiaceae</taxon>
        <taxon>Heterobasidion</taxon>
        <taxon>Heterobasidion annosum species complex</taxon>
    </lineage>
</organism>
<dbReference type="eggNOG" id="KOG1835">
    <property type="taxonomic scope" value="Eukaryota"/>
</dbReference>
<dbReference type="Pfam" id="PF11894">
    <property type="entry name" value="Nup192"/>
    <property type="match status" value="1"/>
</dbReference>